<protein>
    <submittedName>
        <fullName evidence="1">Unplaced genomic scaffold supercont1.4, whole genome shotgun sequence</fullName>
    </submittedName>
</protein>
<dbReference type="VEuPathDB" id="FungiDB:Z519_03344"/>
<dbReference type="OrthoDB" id="3200163at2759"/>
<evidence type="ECO:0000313" key="1">
    <source>
        <dbReference type="EMBL" id="KIW96276.1"/>
    </source>
</evidence>
<sequence>MPKGVSVSDDDDAVNFAVSVIPRIGSRAETGIYITMPTISRSSQRLPIYTSIQALNVVPWGSEIISSVSMNDLEGVRRLIGDMKASPQDVDPDNNSLLYFEDYGDKDPALFDYCEERDVDDFNMPETSDSEPPP</sequence>
<proteinExistence type="predicted"/>
<dbReference type="EMBL" id="KN846983">
    <property type="protein sequence ID" value="KIW96276.1"/>
    <property type="molecule type" value="Genomic_DNA"/>
</dbReference>
<dbReference type="AlphaFoldDB" id="A0A0D2F229"/>
<reference evidence="1" key="1">
    <citation type="submission" date="2015-01" db="EMBL/GenBank/DDBJ databases">
        <title>The Genome Sequence of Cladophialophora bantiana CBS 173.52.</title>
        <authorList>
            <consortium name="The Broad Institute Genomics Platform"/>
            <person name="Cuomo C."/>
            <person name="de Hoog S."/>
            <person name="Gorbushina A."/>
            <person name="Stielow B."/>
            <person name="Teixiera M."/>
            <person name="Abouelleil A."/>
            <person name="Chapman S.B."/>
            <person name="Priest M."/>
            <person name="Young S.K."/>
            <person name="Wortman J."/>
            <person name="Nusbaum C."/>
            <person name="Birren B."/>
        </authorList>
    </citation>
    <scope>NUCLEOTIDE SEQUENCE [LARGE SCALE GENOMIC DNA]</scope>
    <source>
        <strain evidence="1">CBS 173.52</strain>
    </source>
</reference>
<organism evidence="1">
    <name type="scientific">Cladophialophora bantiana (strain ATCC 10958 / CBS 173.52 / CDC B-1940 / NIH 8579)</name>
    <name type="common">Xylohypha bantiana</name>
    <dbReference type="NCBI Taxonomy" id="1442370"/>
    <lineage>
        <taxon>Eukaryota</taxon>
        <taxon>Fungi</taxon>
        <taxon>Dikarya</taxon>
        <taxon>Ascomycota</taxon>
        <taxon>Pezizomycotina</taxon>
        <taxon>Eurotiomycetes</taxon>
        <taxon>Chaetothyriomycetidae</taxon>
        <taxon>Chaetothyriales</taxon>
        <taxon>Herpotrichiellaceae</taxon>
        <taxon>Cladophialophora</taxon>
    </lineage>
</organism>
<dbReference type="RefSeq" id="XP_016622945.1">
    <property type="nucleotide sequence ID" value="XM_016761095.1"/>
</dbReference>
<accession>A0A0D2F229</accession>
<name>A0A0D2F229_CLAB1</name>
<gene>
    <name evidence="1" type="ORF">Z519_03344</name>
</gene>
<dbReference type="GeneID" id="27696272"/>
<dbReference type="HOGENOM" id="CLU_1895973_0_0_1"/>